<evidence type="ECO:0000313" key="3">
    <source>
        <dbReference type="Proteomes" id="UP000559010"/>
    </source>
</evidence>
<evidence type="ECO:0008006" key="4">
    <source>
        <dbReference type="Google" id="ProtNLM"/>
    </source>
</evidence>
<protein>
    <recommendedName>
        <fullName evidence="4">Cytochrome c</fullName>
    </recommendedName>
</protein>
<keyword evidence="1" id="KW-0812">Transmembrane</keyword>
<proteinExistence type="predicted"/>
<dbReference type="EMBL" id="JABBNU010000003">
    <property type="protein sequence ID" value="NMM48010.1"/>
    <property type="molecule type" value="Genomic_DNA"/>
</dbReference>
<evidence type="ECO:0000313" key="2">
    <source>
        <dbReference type="EMBL" id="NMM48010.1"/>
    </source>
</evidence>
<dbReference type="Proteomes" id="UP000559010">
    <property type="component" value="Unassembled WGS sequence"/>
</dbReference>
<reference evidence="2 3" key="1">
    <citation type="submission" date="2020-04" db="EMBL/GenBank/DDBJ databases">
        <title>Flammeovirgaceae bacterium KN852 isolated from deep sea.</title>
        <authorList>
            <person name="Zhang D.-C."/>
        </authorList>
    </citation>
    <scope>NUCLEOTIDE SEQUENCE [LARGE SCALE GENOMIC DNA]</scope>
    <source>
        <strain evidence="2 3">KN852</strain>
    </source>
</reference>
<keyword evidence="1" id="KW-1133">Transmembrane helix</keyword>
<sequence length="162" mass="18532">MIKKNTFIVTIIILALIILTNFYQINFNRGVITQLIDQNDSLRTEVLELSNNKGFNVHSNMLQIELRQSELNKAINNEDWNLANYQILRLKELFTQFEIANYNTEGKNISELTQELTNSPLTKIIASIEKSNKQDALNASLALERSCNACHSLSGKEFLNKK</sequence>
<dbReference type="AlphaFoldDB" id="A0A848J0D2"/>
<accession>A0A848J0D2</accession>
<feature type="transmembrane region" description="Helical" evidence="1">
    <location>
        <begin position="7"/>
        <end position="25"/>
    </location>
</feature>
<comment type="caution">
    <text evidence="2">The sequence shown here is derived from an EMBL/GenBank/DDBJ whole genome shotgun (WGS) entry which is preliminary data.</text>
</comment>
<name>A0A848J0D2_9BACT</name>
<keyword evidence="3" id="KW-1185">Reference proteome</keyword>
<organism evidence="2 3">
    <name type="scientific">Marinigracilibium pacificum</name>
    <dbReference type="NCBI Taxonomy" id="2729599"/>
    <lineage>
        <taxon>Bacteria</taxon>
        <taxon>Pseudomonadati</taxon>
        <taxon>Bacteroidota</taxon>
        <taxon>Cytophagia</taxon>
        <taxon>Cytophagales</taxon>
        <taxon>Flammeovirgaceae</taxon>
        <taxon>Marinigracilibium</taxon>
    </lineage>
</organism>
<dbReference type="RefSeq" id="WP_169679106.1">
    <property type="nucleotide sequence ID" value="NZ_JABBNU010000003.1"/>
</dbReference>
<keyword evidence="1" id="KW-0472">Membrane</keyword>
<evidence type="ECO:0000256" key="1">
    <source>
        <dbReference type="SAM" id="Phobius"/>
    </source>
</evidence>
<gene>
    <name evidence="2" type="ORF">HH304_06325</name>
</gene>